<evidence type="ECO:0000313" key="2">
    <source>
        <dbReference type="Proteomes" id="UP000032544"/>
    </source>
</evidence>
<dbReference type="EMBL" id="JRHC01000001">
    <property type="protein sequence ID" value="KJF44339.1"/>
    <property type="molecule type" value="Genomic_DNA"/>
</dbReference>
<dbReference type="STRING" id="1544798.LH29_02205"/>
<keyword evidence="2" id="KW-1185">Reference proteome</keyword>
<dbReference type="Proteomes" id="UP000032544">
    <property type="component" value="Unassembled WGS sequence"/>
</dbReference>
<dbReference type="AlphaFoldDB" id="A0A0D8JC99"/>
<protein>
    <submittedName>
        <fullName evidence="1">Uncharacterized protein</fullName>
    </submittedName>
</protein>
<comment type="caution">
    <text evidence="1">The sequence shown here is derived from an EMBL/GenBank/DDBJ whole genome shotgun (WGS) entry which is preliminary data.</text>
</comment>
<organism evidence="1 2">
    <name type="scientific">Draconibacterium sediminis</name>
    <dbReference type="NCBI Taxonomy" id="1544798"/>
    <lineage>
        <taxon>Bacteria</taxon>
        <taxon>Pseudomonadati</taxon>
        <taxon>Bacteroidota</taxon>
        <taxon>Bacteroidia</taxon>
        <taxon>Marinilabiliales</taxon>
        <taxon>Prolixibacteraceae</taxon>
        <taxon>Draconibacterium</taxon>
    </lineage>
</organism>
<evidence type="ECO:0000313" key="1">
    <source>
        <dbReference type="EMBL" id="KJF44339.1"/>
    </source>
</evidence>
<name>A0A0D8JC99_9BACT</name>
<accession>A0A0D8JC99</accession>
<proteinExistence type="predicted"/>
<reference evidence="1 2" key="1">
    <citation type="submission" date="2014-09" db="EMBL/GenBank/DDBJ databases">
        <title>Draft Genome Sequence of Draconibacterium sp. JN14CK-3.</title>
        <authorList>
            <person name="Dong C."/>
            <person name="Lai Q."/>
            <person name="Shao Z."/>
        </authorList>
    </citation>
    <scope>NUCLEOTIDE SEQUENCE [LARGE SCALE GENOMIC DNA]</scope>
    <source>
        <strain evidence="1 2">JN14CK-3</strain>
    </source>
</reference>
<gene>
    <name evidence="1" type="ORF">LH29_02205</name>
</gene>
<sequence>MVMAQGGGNPLVNSTHGYKVIPGDSGNDFLWEITGGTEDVDYVVNSANLTGDSLNITWLSTTGNPYKLTFKETDTSTGCETSKELTLNVVANTFDVSISNPIATCNSANDTTDASNNFSIIDFTVNMTTGSSSWNPNWEITFNVASGNVSSTVDNVWSATGTLNDNGGGSYTLTDIPSSSLNNEITISVRLAGAAFTELSADVNITEAKELEYNTPDKDNDDWTAAGIINPIPNTSAIITD</sequence>